<feature type="domain" description="N-acetyltransferase" evidence="3">
    <location>
        <begin position="6"/>
        <end position="167"/>
    </location>
</feature>
<name>A0A926QIW6_9BACL</name>
<dbReference type="RefSeq" id="WP_188173692.1">
    <property type="nucleotide sequence ID" value="NZ_JACVVD010000002.1"/>
</dbReference>
<keyword evidence="1" id="KW-0808">Transferase</keyword>
<comment type="caution">
    <text evidence="4">The sequence shown here is derived from an EMBL/GenBank/DDBJ whole genome shotgun (WGS) entry which is preliminary data.</text>
</comment>
<accession>A0A926QIW6</accession>
<evidence type="ECO:0000256" key="2">
    <source>
        <dbReference type="ARBA" id="ARBA00023315"/>
    </source>
</evidence>
<dbReference type="AlphaFoldDB" id="A0A926QIW6"/>
<evidence type="ECO:0000256" key="1">
    <source>
        <dbReference type="ARBA" id="ARBA00022679"/>
    </source>
</evidence>
<evidence type="ECO:0000259" key="3">
    <source>
        <dbReference type="PROSITE" id="PS51186"/>
    </source>
</evidence>
<feature type="domain" description="N-acetyltransferase" evidence="3">
    <location>
        <begin position="164"/>
        <end position="317"/>
    </location>
</feature>
<evidence type="ECO:0000313" key="5">
    <source>
        <dbReference type="Proteomes" id="UP000650466"/>
    </source>
</evidence>
<keyword evidence="2" id="KW-0012">Acyltransferase</keyword>
<dbReference type="GO" id="GO:0016747">
    <property type="term" value="F:acyltransferase activity, transferring groups other than amino-acyl groups"/>
    <property type="evidence" value="ECO:0007669"/>
    <property type="project" value="InterPro"/>
</dbReference>
<proteinExistence type="predicted"/>
<dbReference type="Pfam" id="PF13508">
    <property type="entry name" value="Acetyltransf_7"/>
    <property type="match status" value="1"/>
</dbReference>
<dbReference type="EMBL" id="JACVVD010000002">
    <property type="protein sequence ID" value="MBD0379914.1"/>
    <property type="molecule type" value="Genomic_DNA"/>
</dbReference>
<reference evidence="4" key="1">
    <citation type="submission" date="2020-09" db="EMBL/GenBank/DDBJ databases">
        <title>Draft Genome Sequence of Paenibacillus sp. WST5.</title>
        <authorList>
            <person name="Bao Z."/>
        </authorList>
    </citation>
    <scope>NUCLEOTIDE SEQUENCE</scope>
    <source>
        <strain evidence="4">WST5</strain>
    </source>
</reference>
<organism evidence="4 5">
    <name type="scientific">Paenibacillus sedimenti</name>
    <dbReference type="NCBI Taxonomy" id="2770274"/>
    <lineage>
        <taxon>Bacteria</taxon>
        <taxon>Bacillati</taxon>
        <taxon>Bacillota</taxon>
        <taxon>Bacilli</taxon>
        <taxon>Bacillales</taxon>
        <taxon>Paenibacillaceae</taxon>
        <taxon>Paenibacillus</taxon>
    </lineage>
</organism>
<dbReference type="PANTHER" id="PTHR43877">
    <property type="entry name" value="AMINOALKYLPHOSPHONATE N-ACETYLTRANSFERASE-RELATED-RELATED"/>
    <property type="match status" value="1"/>
</dbReference>
<dbReference type="InterPro" id="IPR050832">
    <property type="entry name" value="Bact_Acetyltransf"/>
</dbReference>
<dbReference type="Pfam" id="PF00583">
    <property type="entry name" value="Acetyltransf_1"/>
    <property type="match status" value="1"/>
</dbReference>
<dbReference type="InterPro" id="IPR016181">
    <property type="entry name" value="Acyl_CoA_acyltransferase"/>
</dbReference>
<dbReference type="Gene3D" id="3.40.630.30">
    <property type="match status" value="1"/>
</dbReference>
<dbReference type="Proteomes" id="UP000650466">
    <property type="component" value="Unassembled WGS sequence"/>
</dbReference>
<gene>
    <name evidence="4" type="ORF">ICC18_07295</name>
</gene>
<sequence>MTKTTFRIRRPFMDDAQAVCDLVAACDTEDLGAPDIVLDDVLDMWSRFDLENNVWVVEDTDSVLIGYAFLEEDSEEKLFSCGCVLPTARGRGVGSALVAALEARAAALRNESGVSKRLQSMIPTLCEDAVRLLEAQGFAPVRYFKRMGIRLDAEPAAAALPEGFAIEPFVKGRDEQAVYDAYVESFADHWDFAVPPFEKWVEKTQLPTFDGRWWLIARDPKGVVAGFALGRMREDLLFIEQVGVRRPFRGRGLALALLQCVFETSYRAGQQLVSLGVDAANPSGAYRLYEKAGMKPDHEISIYEKSFPFRPNEISYH</sequence>
<dbReference type="CDD" id="cd04301">
    <property type="entry name" value="NAT_SF"/>
    <property type="match status" value="1"/>
</dbReference>
<dbReference type="SUPFAM" id="SSF55729">
    <property type="entry name" value="Acyl-CoA N-acyltransferases (Nat)"/>
    <property type="match status" value="2"/>
</dbReference>
<dbReference type="InterPro" id="IPR000182">
    <property type="entry name" value="GNAT_dom"/>
</dbReference>
<protein>
    <submittedName>
        <fullName evidence="4">GNAT family N-acetyltransferase</fullName>
    </submittedName>
</protein>
<dbReference type="PROSITE" id="PS51186">
    <property type="entry name" value="GNAT"/>
    <property type="match status" value="2"/>
</dbReference>
<evidence type="ECO:0000313" key="4">
    <source>
        <dbReference type="EMBL" id="MBD0379914.1"/>
    </source>
</evidence>
<keyword evidence="5" id="KW-1185">Reference proteome</keyword>